<name>A2BV17_PROM5</name>
<feature type="domain" description="Glycosyltransferase 2-like" evidence="11">
    <location>
        <begin position="46"/>
        <end position="224"/>
    </location>
</feature>
<reference evidence="12 13" key="1">
    <citation type="journal article" date="2007" name="PLoS Genet.">
        <title>Patterns and implications of gene gain and loss in the evolution of Prochlorococcus.</title>
        <authorList>
            <person name="Kettler G.C."/>
            <person name="Martiny A.C."/>
            <person name="Huang K."/>
            <person name="Zucker J."/>
            <person name="Coleman M.L."/>
            <person name="Rodrigue S."/>
            <person name="Chen F."/>
            <person name="Lapidus A."/>
            <person name="Ferriera S."/>
            <person name="Johnson J."/>
            <person name="Steglich C."/>
            <person name="Church G.M."/>
            <person name="Richardson P."/>
            <person name="Chisholm S.W."/>
        </authorList>
    </citation>
    <scope>NUCLEOTIDE SEQUENCE [LARGE SCALE GENOMIC DNA]</scope>
    <source>
        <strain evidence="12 13">MIT 9515</strain>
    </source>
</reference>
<comment type="pathway">
    <text evidence="7">Carotenoid biosynthesis; staphyloxanthin biosynthesis; staphyloxanthin from farnesyl diphosphate: step 4/5.</text>
</comment>
<evidence type="ECO:0000256" key="10">
    <source>
        <dbReference type="SAM" id="Phobius"/>
    </source>
</evidence>
<dbReference type="InterPro" id="IPR001173">
    <property type="entry name" value="Glyco_trans_2-like"/>
</dbReference>
<evidence type="ECO:0000256" key="1">
    <source>
        <dbReference type="ARBA" id="ARBA00004236"/>
    </source>
</evidence>
<evidence type="ECO:0000313" key="12">
    <source>
        <dbReference type="EMBL" id="ABM71628.1"/>
    </source>
</evidence>
<evidence type="ECO:0000256" key="2">
    <source>
        <dbReference type="ARBA" id="ARBA00022475"/>
    </source>
</evidence>
<dbReference type="CAZy" id="GT2">
    <property type="family name" value="Glycosyltransferase Family 2"/>
</dbReference>
<evidence type="ECO:0000256" key="4">
    <source>
        <dbReference type="ARBA" id="ARBA00022679"/>
    </source>
</evidence>
<dbReference type="HOGENOM" id="CLU_038143_0_0_3"/>
<keyword evidence="5 10" id="KW-0472">Membrane</keyword>
<feature type="transmembrane region" description="Helical" evidence="10">
    <location>
        <begin position="297"/>
        <end position="317"/>
    </location>
</feature>
<dbReference type="Pfam" id="PF00535">
    <property type="entry name" value="Glycos_transf_2"/>
    <property type="match status" value="1"/>
</dbReference>
<dbReference type="PANTHER" id="PTHR43646:SF2">
    <property type="entry name" value="GLYCOSYLTRANSFERASE 2-LIKE DOMAIN-CONTAINING PROTEIN"/>
    <property type="match status" value="1"/>
</dbReference>
<dbReference type="STRING" id="167542.P9515_04191"/>
<dbReference type="eggNOG" id="COG1215">
    <property type="taxonomic scope" value="Bacteria"/>
</dbReference>
<evidence type="ECO:0000256" key="8">
    <source>
        <dbReference type="ARBA" id="ARBA00038120"/>
    </source>
</evidence>
<accession>A2BV17</accession>
<dbReference type="GO" id="GO:0016757">
    <property type="term" value="F:glycosyltransferase activity"/>
    <property type="evidence" value="ECO:0007669"/>
    <property type="project" value="UniProtKB-KW"/>
</dbReference>
<dbReference type="Proteomes" id="UP000001589">
    <property type="component" value="Chromosome"/>
</dbReference>
<keyword evidence="2" id="KW-1003">Cell membrane</keyword>
<feature type="transmembrane region" description="Helical" evidence="10">
    <location>
        <begin position="323"/>
        <end position="345"/>
    </location>
</feature>
<dbReference type="Gene3D" id="3.90.550.10">
    <property type="entry name" value="Spore Coat Polysaccharide Biosynthesis Protein SpsA, Chain A"/>
    <property type="match status" value="1"/>
</dbReference>
<dbReference type="EMBL" id="CP000552">
    <property type="protein sequence ID" value="ABM71628.1"/>
    <property type="molecule type" value="Genomic_DNA"/>
</dbReference>
<dbReference type="GO" id="GO:0005886">
    <property type="term" value="C:plasma membrane"/>
    <property type="evidence" value="ECO:0007669"/>
    <property type="project" value="UniProtKB-SubCell"/>
</dbReference>
<keyword evidence="3" id="KW-0328">Glycosyltransferase</keyword>
<dbReference type="AlphaFoldDB" id="A2BV17"/>
<dbReference type="RefSeq" id="WP_011819736.1">
    <property type="nucleotide sequence ID" value="NC_008817.1"/>
</dbReference>
<keyword evidence="10" id="KW-0812">Transmembrane</keyword>
<keyword evidence="4" id="KW-0808">Transferase</keyword>
<dbReference type="InterPro" id="IPR029044">
    <property type="entry name" value="Nucleotide-diphossugar_trans"/>
</dbReference>
<dbReference type="KEGG" id="pmc:P9515_04191"/>
<comment type="similarity">
    <text evidence="8">Belongs to the glycosyltransferase 2 family. CrtQ subfamily.</text>
</comment>
<evidence type="ECO:0000256" key="9">
    <source>
        <dbReference type="ARBA" id="ARBA00040345"/>
    </source>
</evidence>
<feature type="transmembrane region" description="Helical" evidence="10">
    <location>
        <begin position="357"/>
        <end position="376"/>
    </location>
</feature>
<evidence type="ECO:0000256" key="7">
    <source>
        <dbReference type="ARBA" id="ARBA00037904"/>
    </source>
</evidence>
<dbReference type="PANTHER" id="PTHR43646">
    <property type="entry name" value="GLYCOSYLTRANSFERASE"/>
    <property type="match status" value="1"/>
</dbReference>
<evidence type="ECO:0000256" key="6">
    <source>
        <dbReference type="ARBA" id="ARBA00037281"/>
    </source>
</evidence>
<evidence type="ECO:0000256" key="3">
    <source>
        <dbReference type="ARBA" id="ARBA00022676"/>
    </source>
</evidence>
<gene>
    <name evidence="12" type="ordered locus">P9515_04191</name>
</gene>
<protein>
    <recommendedName>
        <fullName evidence="9">4,4'-diaponeurosporenoate glycosyltransferase</fullName>
    </recommendedName>
</protein>
<keyword evidence="10" id="KW-1133">Transmembrane helix</keyword>
<evidence type="ECO:0000259" key="11">
    <source>
        <dbReference type="Pfam" id="PF00535"/>
    </source>
</evidence>
<proteinExistence type="inferred from homology"/>
<comment type="subcellular location">
    <subcellularLocation>
        <location evidence="1">Cell membrane</location>
    </subcellularLocation>
</comment>
<sequence length="394" mass="45077">MFFFLLVSIVTFMLALGTFLIERYSFNNAPFLENNNSEKPIETSLTIIVPAYNEELNIIKCLKSLSEIKRPSENFKILVIDDLSTDKTFLEAKNLKEKIFKNSKELEIISSGERPQDKNWVGKNWPCYVGAQKTNSKWLLFIDADVILGKNCIHNALSKACADDIDLLSLAPKVNCNCLAEWMVQPIMTSLLMLGFPIYATNDSKNNSSFAAGPFMLFKRQSYEFIGGHEGTFDEVVEDISLAKKIKSNNLKLNFLIAIEDISLNMYRDFNSLIEGWSKNWFLGLEKDLLKSISGSIFVFLNFSVPWLLFITSTTLLINNYSFKIFCINLISALSLITYLFKRLWLKAKYEIPSKYWYLNGIGGVIVVYISLLSIYKTYTGNGWTWKGRNLFKS</sequence>
<dbReference type="GeneID" id="60200409"/>
<comment type="function">
    <text evidence="6">Catalyzes the glycosylation of 4,4'-diaponeurosporenoate, i.e. the esterification of glucose at the C1'' position with the carboxyl group of 4,4'-diaponeurosporenic acid, to form glycosyl-4,4'-diaponeurosporenoate. This is a step in the biosynthesis of staphyloxanthin, an orange pigment present in most staphylococci strains.</text>
</comment>
<dbReference type="OrthoDB" id="9806525at2"/>
<organism evidence="12 13">
    <name type="scientific">Prochlorococcus marinus (strain MIT 9515)</name>
    <dbReference type="NCBI Taxonomy" id="167542"/>
    <lineage>
        <taxon>Bacteria</taxon>
        <taxon>Bacillati</taxon>
        <taxon>Cyanobacteriota</taxon>
        <taxon>Cyanophyceae</taxon>
        <taxon>Synechococcales</taxon>
        <taxon>Prochlorococcaceae</taxon>
        <taxon>Prochlorococcus</taxon>
    </lineage>
</organism>
<evidence type="ECO:0000256" key="5">
    <source>
        <dbReference type="ARBA" id="ARBA00023136"/>
    </source>
</evidence>
<dbReference type="SUPFAM" id="SSF53448">
    <property type="entry name" value="Nucleotide-diphospho-sugar transferases"/>
    <property type="match status" value="1"/>
</dbReference>
<evidence type="ECO:0000313" key="13">
    <source>
        <dbReference type="Proteomes" id="UP000001589"/>
    </source>
</evidence>